<evidence type="ECO:0000313" key="3">
    <source>
        <dbReference type="EMBL" id="SHK81577.1"/>
    </source>
</evidence>
<dbReference type="Pfam" id="PF20615">
    <property type="entry name" value="DUF6802"/>
    <property type="match status" value="1"/>
</dbReference>
<organism evidence="3 4">
    <name type="scientific">Pseudonocardia thermophila</name>
    <dbReference type="NCBI Taxonomy" id="1848"/>
    <lineage>
        <taxon>Bacteria</taxon>
        <taxon>Bacillati</taxon>
        <taxon>Actinomycetota</taxon>
        <taxon>Actinomycetes</taxon>
        <taxon>Pseudonocardiales</taxon>
        <taxon>Pseudonocardiaceae</taxon>
        <taxon>Pseudonocardia</taxon>
    </lineage>
</organism>
<dbReference type="RefSeq" id="WP_073458035.1">
    <property type="nucleotide sequence ID" value="NZ_CALGVN010000021.1"/>
</dbReference>
<keyword evidence="4" id="KW-1185">Reference proteome</keyword>
<reference evidence="3 4" key="1">
    <citation type="submission" date="2016-11" db="EMBL/GenBank/DDBJ databases">
        <authorList>
            <person name="Jaros S."/>
            <person name="Januszkiewicz K."/>
            <person name="Wedrychowicz H."/>
        </authorList>
    </citation>
    <scope>NUCLEOTIDE SEQUENCE [LARGE SCALE GENOMIC DNA]</scope>
    <source>
        <strain evidence="3 4">DSM 43832</strain>
    </source>
</reference>
<sequence>MPELRPDPPRRPWDVPDEPVRIPETGLDTDGDGVADTVVRDDGADLLIITDLDADGVADQVLRLTGTGEVRMIELLDTRPETTGPALDLD</sequence>
<evidence type="ECO:0000259" key="2">
    <source>
        <dbReference type="Pfam" id="PF20615"/>
    </source>
</evidence>
<dbReference type="EMBL" id="FRAP01000012">
    <property type="protein sequence ID" value="SHK81577.1"/>
    <property type="molecule type" value="Genomic_DNA"/>
</dbReference>
<name>A0A1M6VJ53_PSETH</name>
<protein>
    <recommendedName>
        <fullName evidence="2">DUF6802 domain-containing protein</fullName>
    </recommendedName>
</protein>
<proteinExistence type="predicted"/>
<dbReference type="Proteomes" id="UP000184363">
    <property type="component" value="Unassembled WGS sequence"/>
</dbReference>
<dbReference type="InterPro" id="IPR046543">
    <property type="entry name" value="DUF6802"/>
</dbReference>
<feature type="compositionally biased region" description="Basic and acidic residues" evidence="1">
    <location>
        <begin position="1"/>
        <end position="21"/>
    </location>
</feature>
<feature type="domain" description="DUF6802" evidence="2">
    <location>
        <begin position="19"/>
        <end position="71"/>
    </location>
</feature>
<dbReference type="STRING" id="1848.SAMN05443637_112163"/>
<accession>A0A1M6VJ53</accession>
<dbReference type="AlphaFoldDB" id="A0A1M6VJ53"/>
<evidence type="ECO:0000256" key="1">
    <source>
        <dbReference type="SAM" id="MobiDB-lite"/>
    </source>
</evidence>
<feature type="region of interest" description="Disordered" evidence="1">
    <location>
        <begin position="1"/>
        <end position="35"/>
    </location>
</feature>
<gene>
    <name evidence="3" type="ORF">SAMN05443637_112163</name>
</gene>
<evidence type="ECO:0000313" key="4">
    <source>
        <dbReference type="Proteomes" id="UP000184363"/>
    </source>
</evidence>